<dbReference type="InterPro" id="IPR036259">
    <property type="entry name" value="MFS_trans_sf"/>
</dbReference>
<dbReference type="InterPro" id="IPR011701">
    <property type="entry name" value="MFS"/>
</dbReference>
<evidence type="ECO:0000313" key="9">
    <source>
        <dbReference type="Proteomes" id="UP000234366"/>
    </source>
</evidence>
<dbReference type="PANTHER" id="PTHR42910:SF1">
    <property type="entry name" value="MAJOR FACILITATOR SUPERFAMILY (MFS) PROFILE DOMAIN-CONTAINING PROTEIN"/>
    <property type="match status" value="1"/>
</dbReference>
<sequence length="418" mass="45350">MVFKNRAEPFPKGLVLLMAAACGFTVANVYLNQTLLVSMANTFHVSENYIGIVATLTQVGYALGNLLLVPLGDIFERRKLILSLLSIVCIILAATALSMNVTWLIAANLILGFVTIVPQIIVPLAANLASEENRGKVLGNVAIGLVCGILGARFISGFADSHFGWRSMYWASFAGTMIMIILMAMYLPKSKGNHAMQYKTLLASLGPLFKKEKVLQKACLSQGMMFGSFSAFWTTLIFLLNTSPYSYGSTAAGLIGLVGIAGAFATPMIGRVIDKKGSKFANTLCMFISLIAFLTLIFLGYWLPGLLLGALLVTVGTQANQVACQAAIFQLSPEKRSRLNGLYMVSTFLGGSLGSYLGVLAWSKWHWYGVCTVGILMIGIAFSSLFSLPKQKTTVKNREFEKGSHIRCLKIKKTTKRD</sequence>
<proteinExistence type="predicted"/>
<evidence type="ECO:0000313" key="8">
    <source>
        <dbReference type="EMBL" id="AUJ75995.1"/>
    </source>
</evidence>
<reference evidence="8 9" key="1">
    <citation type="submission" date="2017-11" db="EMBL/GenBank/DDBJ databases">
        <title>Genome sequence and genome mining of multiple bioactive secondary metabolites from a deep sea-derived Bacillus siamensis SCSIO 05746.</title>
        <authorList>
            <person name="Pan H.-Q."/>
            <person name="Ju J.-H."/>
        </authorList>
    </citation>
    <scope>NUCLEOTIDE SEQUENCE [LARGE SCALE GENOMIC DNA]</scope>
    <source>
        <strain evidence="8 9">SCSIO 05746</strain>
    </source>
</reference>
<dbReference type="PANTHER" id="PTHR42910">
    <property type="entry name" value="TRANSPORTER SCO4007-RELATED"/>
    <property type="match status" value="1"/>
</dbReference>
<evidence type="ECO:0000256" key="6">
    <source>
        <dbReference type="SAM" id="Phobius"/>
    </source>
</evidence>
<feature type="transmembrane region" description="Helical" evidence="6">
    <location>
        <begin position="246"/>
        <end position="269"/>
    </location>
</feature>
<protein>
    <submittedName>
        <fullName evidence="8">MFS transporter</fullName>
    </submittedName>
</protein>
<evidence type="ECO:0000256" key="2">
    <source>
        <dbReference type="ARBA" id="ARBA00022448"/>
    </source>
</evidence>
<keyword evidence="9" id="KW-1185">Reference proteome</keyword>
<evidence type="ECO:0000256" key="3">
    <source>
        <dbReference type="ARBA" id="ARBA00022692"/>
    </source>
</evidence>
<dbReference type="Pfam" id="PF07690">
    <property type="entry name" value="MFS_1"/>
    <property type="match status" value="1"/>
</dbReference>
<dbReference type="PROSITE" id="PS50850">
    <property type="entry name" value="MFS"/>
    <property type="match status" value="1"/>
</dbReference>
<dbReference type="RefSeq" id="WP_060964269.1">
    <property type="nucleotide sequence ID" value="NZ_CP025001.1"/>
</dbReference>
<evidence type="ECO:0000259" key="7">
    <source>
        <dbReference type="PROSITE" id="PS50850"/>
    </source>
</evidence>
<keyword evidence="2" id="KW-0813">Transport</keyword>
<feature type="transmembrane region" description="Helical" evidence="6">
    <location>
        <begin position="365"/>
        <end position="388"/>
    </location>
</feature>
<dbReference type="Proteomes" id="UP000234366">
    <property type="component" value="Chromosome"/>
</dbReference>
<feature type="transmembrane region" description="Helical" evidence="6">
    <location>
        <begin position="308"/>
        <end position="329"/>
    </location>
</feature>
<dbReference type="AlphaFoldDB" id="A0AAI8HL27"/>
<feature type="transmembrane region" description="Helical" evidence="6">
    <location>
        <begin position="219"/>
        <end position="240"/>
    </location>
</feature>
<feature type="transmembrane region" description="Helical" evidence="6">
    <location>
        <begin position="12"/>
        <end position="30"/>
    </location>
</feature>
<keyword evidence="4 6" id="KW-1133">Transmembrane helix</keyword>
<dbReference type="CDD" id="cd17324">
    <property type="entry name" value="MFS_NepI_like"/>
    <property type="match status" value="1"/>
</dbReference>
<dbReference type="InterPro" id="IPR020846">
    <property type="entry name" value="MFS_dom"/>
</dbReference>
<comment type="subcellular location">
    <subcellularLocation>
        <location evidence="1">Cell membrane</location>
        <topology evidence="1">Multi-pass membrane protein</topology>
    </subcellularLocation>
</comment>
<feature type="transmembrane region" description="Helical" evidence="6">
    <location>
        <begin position="281"/>
        <end position="302"/>
    </location>
</feature>
<name>A0AAI8HL27_9BACI</name>
<evidence type="ECO:0000256" key="4">
    <source>
        <dbReference type="ARBA" id="ARBA00022989"/>
    </source>
</evidence>
<evidence type="ECO:0000256" key="1">
    <source>
        <dbReference type="ARBA" id="ARBA00004651"/>
    </source>
</evidence>
<feature type="transmembrane region" description="Helical" evidence="6">
    <location>
        <begin position="168"/>
        <end position="187"/>
    </location>
</feature>
<keyword evidence="5 6" id="KW-0472">Membrane</keyword>
<feature type="domain" description="Major facilitator superfamily (MFS) profile" evidence="7">
    <location>
        <begin position="14"/>
        <end position="392"/>
    </location>
</feature>
<dbReference type="Gene3D" id="1.20.1250.20">
    <property type="entry name" value="MFS general substrate transporter like domains"/>
    <property type="match status" value="1"/>
</dbReference>
<accession>A0AAI8HL27</accession>
<feature type="transmembrane region" description="Helical" evidence="6">
    <location>
        <begin position="103"/>
        <end position="125"/>
    </location>
</feature>
<dbReference type="EMBL" id="CP025001">
    <property type="protein sequence ID" value="AUJ75995.1"/>
    <property type="molecule type" value="Genomic_DNA"/>
</dbReference>
<feature type="transmembrane region" description="Helical" evidence="6">
    <location>
        <begin position="137"/>
        <end position="156"/>
    </location>
</feature>
<keyword evidence="3 6" id="KW-0812">Transmembrane</keyword>
<feature type="transmembrane region" description="Helical" evidence="6">
    <location>
        <begin position="80"/>
        <end position="97"/>
    </location>
</feature>
<feature type="transmembrane region" description="Helical" evidence="6">
    <location>
        <begin position="50"/>
        <end position="68"/>
    </location>
</feature>
<gene>
    <name evidence="8" type="ORF">CWD84_03715</name>
</gene>
<dbReference type="KEGG" id="bsia:CWD84_03715"/>
<dbReference type="GO" id="GO:0022857">
    <property type="term" value="F:transmembrane transporter activity"/>
    <property type="evidence" value="ECO:0007669"/>
    <property type="project" value="InterPro"/>
</dbReference>
<feature type="transmembrane region" description="Helical" evidence="6">
    <location>
        <begin position="341"/>
        <end position="359"/>
    </location>
</feature>
<dbReference type="SUPFAM" id="SSF103473">
    <property type="entry name" value="MFS general substrate transporter"/>
    <property type="match status" value="1"/>
</dbReference>
<dbReference type="GO" id="GO:0005886">
    <property type="term" value="C:plasma membrane"/>
    <property type="evidence" value="ECO:0007669"/>
    <property type="project" value="UniProtKB-SubCell"/>
</dbReference>
<organism evidence="8 9">
    <name type="scientific">Bacillus siamensis</name>
    <dbReference type="NCBI Taxonomy" id="659243"/>
    <lineage>
        <taxon>Bacteria</taxon>
        <taxon>Bacillati</taxon>
        <taxon>Bacillota</taxon>
        <taxon>Bacilli</taxon>
        <taxon>Bacillales</taxon>
        <taxon>Bacillaceae</taxon>
        <taxon>Bacillus</taxon>
        <taxon>Bacillus amyloliquefaciens group</taxon>
    </lineage>
</organism>
<evidence type="ECO:0000256" key="5">
    <source>
        <dbReference type="ARBA" id="ARBA00023136"/>
    </source>
</evidence>